<accession>A0A3S0ZZF9</accession>
<name>A0A3S0ZZF9_CHLFR</name>
<protein>
    <recommendedName>
        <fullName evidence="3">Cyclodipeptide synthase</fullName>
    </recommendedName>
</protein>
<organism evidence="1 2">
    <name type="scientific">Chlorogloeopsis fritschii PCC 6912</name>
    <dbReference type="NCBI Taxonomy" id="211165"/>
    <lineage>
        <taxon>Bacteria</taxon>
        <taxon>Bacillati</taxon>
        <taxon>Cyanobacteriota</taxon>
        <taxon>Cyanophyceae</taxon>
        <taxon>Nostocales</taxon>
        <taxon>Chlorogloeopsidaceae</taxon>
        <taxon>Chlorogloeopsis</taxon>
    </lineage>
</organism>
<evidence type="ECO:0008006" key="3">
    <source>
        <dbReference type="Google" id="ProtNLM"/>
    </source>
</evidence>
<keyword evidence="2" id="KW-1185">Reference proteome</keyword>
<evidence type="ECO:0000313" key="1">
    <source>
        <dbReference type="EMBL" id="RUR83811.1"/>
    </source>
</evidence>
<gene>
    <name evidence="1" type="ORF">PCC6912_20540</name>
</gene>
<dbReference type="RefSeq" id="WP_016877670.1">
    <property type="nucleotide sequence ID" value="NZ_AJLN01000015.1"/>
</dbReference>
<proteinExistence type="predicted"/>
<evidence type="ECO:0000313" key="2">
    <source>
        <dbReference type="Proteomes" id="UP000268857"/>
    </source>
</evidence>
<dbReference type="OrthoDB" id="481089at2"/>
<dbReference type="AlphaFoldDB" id="A0A3S0ZZF9"/>
<reference evidence="1 2" key="1">
    <citation type="journal article" date="2019" name="Genome Biol. Evol.">
        <title>Day and night: Metabolic profiles and evolutionary relationships of six axenic non-marine cyanobacteria.</title>
        <authorList>
            <person name="Will S.E."/>
            <person name="Henke P."/>
            <person name="Boedeker C."/>
            <person name="Huang S."/>
            <person name="Brinkmann H."/>
            <person name="Rohde M."/>
            <person name="Jarek M."/>
            <person name="Friedl T."/>
            <person name="Seufert S."/>
            <person name="Schumacher M."/>
            <person name="Overmann J."/>
            <person name="Neumann-Schaal M."/>
            <person name="Petersen J."/>
        </authorList>
    </citation>
    <scope>NUCLEOTIDE SEQUENCE [LARGE SCALE GENOMIC DNA]</scope>
    <source>
        <strain evidence="1 2">PCC 6912</strain>
    </source>
</reference>
<dbReference type="STRING" id="211165.GCA_000317285_00077"/>
<comment type="caution">
    <text evidence="1">The sequence shown here is derived from an EMBL/GenBank/DDBJ whole genome shotgun (WGS) entry which is preliminary data.</text>
</comment>
<dbReference type="EMBL" id="RSCJ01000006">
    <property type="protein sequence ID" value="RUR83811.1"/>
    <property type="molecule type" value="Genomic_DNA"/>
</dbReference>
<sequence>MYIELVPDCEKSPQKFQIIHAPTYLLTDTNYQLGDFIPASDIHLIINQSVKLGYQVKICPLIKYPLPAISDELADLMTYYPSDLKMRLNGMVFEQRAYVMAKSHDEVCLNRESKAILQEAEYWLINYAREVIAKKEYCILNILAHIDKADFRQKAIDTLMCWQPDWKKAIYQFAGKRFEAGNNEFKIISYYYNQEKKGREGVMVLCTVTKTMNNFPEFPIFPLDSNCTLGTYQVENALNQRLA</sequence>
<dbReference type="Proteomes" id="UP000268857">
    <property type="component" value="Unassembled WGS sequence"/>
</dbReference>